<keyword evidence="2" id="KW-1185">Reference proteome</keyword>
<reference evidence="1 2" key="1">
    <citation type="journal article" date="2010" name="Stand. Genomic Sci.">
        <title>Complete genome sequence of Aminobacterium colombiense type strain (ALA-1).</title>
        <authorList>
            <person name="Chertkov O."/>
            <person name="Sikorski J."/>
            <person name="Brambilla E."/>
            <person name="Lapidus A."/>
            <person name="Copeland A."/>
            <person name="Glavina Del Rio T."/>
            <person name="Nolan M."/>
            <person name="Lucas S."/>
            <person name="Tice H."/>
            <person name="Cheng J.F."/>
            <person name="Han C."/>
            <person name="Detter J.C."/>
            <person name="Bruce D."/>
            <person name="Tapia R."/>
            <person name="Goodwin L."/>
            <person name="Pitluck S."/>
            <person name="Liolios K."/>
            <person name="Ivanova N."/>
            <person name="Mavromatis K."/>
            <person name="Ovchinnikova G."/>
            <person name="Pati A."/>
            <person name="Chen A."/>
            <person name="Palaniappan K."/>
            <person name="Land M."/>
            <person name="Hauser L."/>
            <person name="Chang Y.J."/>
            <person name="Jeffries C.D."/>
            <person name="Spring S."/>
            <person name="Rohde M."/>
            <person name="Goker M."/>
            <person name="Bristow J."/>
            <person name="Eisen J.A."/>
            <person name="Markowitz V."/>
            <person name="Hugenholtz P."/>
            <person name="Kyrpides N.C."/>
            <person name="Klenk H.P."/>
        </authorList>
    </citation>
    <scope>NUCLEOTIDE SEQUENCE [LARGE SCALE GENOMIC DNA]</scope>
    <source>
        <strain evidence="2">DSM 12261 / ALA-1</strain>
    </source>
</reference>
<organism evidence="1 2">
    <name type="scientific">Aminobacterium colombiense (strain DSM 12261 / ALA-1)</name>
    <dbReference type="NCBI Taxonomy" id="572547"/>
    <lineage>
        <taxon>Bacteria</taxon>
        <taxon>Thermotogati</taxon>
        <taxon>Synergistota</taxon>
        <taxon>Synergistia</taxon>
        <taxon>Synergistales</taxon>
        <taxon>Aminobacteriaceae</taxon>
        <taxon>Aminobacterium</taxon>
    </lineage>
</organism>
<dbReference type="Pfam" id="PF25952">
    <property type="entry name" value="DUF7990"/>
    <property type="match status" value="1"/>
</dbReference>
<accession>D5EFM4</accession>
<evidence type="ECO:0000313" key="2">
    <source>
        <dbReference type="Proteomes" id="UP000002366"/>
    </source>
</evidence>
<sequence>MSIMFSEENEKKNDKLLSKALFWARAFTHGTFVDKRMAVVRKEAFDVNDNLMLLLFGDFLGIPNPISYYMLEVLPYFAEDLIAWERRMQNRKFIIAEKAAQYDFD</sequence>
<protein>
    <submittedName>
        <fullName evidence="1">Uncharacterized protein</fullName>
    </submittedName>
</protein>
<dbReference type="STRING" id="572547.Amico_1235"/>
<dbReference type="InterPro" id="IPR058303">
    <property type="entry name" value="DUF7990"/>
</dbReference>
<dbReference type="EMBL" id="CP001997">
    <property type="protein sequence ID" value="ADE57356.1"/>
    <property type="molecule type" value="Genomic_DNA"/>
</dbReference>
<name>D5EFM4_AMICL</name>
<proteinExistence type="predicted"/>
<evidence type="ECO:0000313" key="1">
    <source>
        <dbReference type="EMBL" id="ADE57356.1"/>
    </source>
</evidence>
<dbReference type="HOGENOM" id="CLU_176775_0_0_0"/>
<gene>
    <name evidence="1" type="ordered locus">Amico_1235</name>
</gene>
<dbReference type="AlphaFoldDB" id="D5EFM4"/>
<dbReference type="Proteomes" id="UP000002366">
    <property type="component" value="Chromosome"/>
</dbReference>
<dbReference type="eggNOG" id="ENOG5032S08">
    <property type="taxonomic scope" value="Bacteria"/>
</dbReference>
<dbReference type="KEGG" id="aco:Amico_1235"/>